<evidence type="ECO:0000259" key="47">
    <source>
        <dbReference type="PROSITE" id="PS50806"/>
    </source>
</evidence>
<feature type="domain" description="C2H2-type" evidence="44">
    <location>
        <begin position="636"/>
        <end position="663"/>
    </location>
</feature>
<evidence type="ECO:0000256" key="35">
    <source>
        <dbReference type="ARBA" id="ARBA00076318"/>
    </source>
</evidence>
<evidence type="ECO:0000256" key="41">
    <source>
        <dbReference type="ARBA" id="ARBA00082173"/>
    </source>
</evidence>
<dbReference type="InParanoid" id="F6TRD4"/>
<dbReference type="SUPFAM" id="SSF57667">
    <property type="entry name" value="beta-beta-alpha zinc fingers"/>
    <property type="match status" value="7"/>
</dbReference>
<dbReference type="Proteomes" id="UP000008225">
    <property type="component" value="Chromosome 20"/>
</dbReference>
<dbReference type="EC" id="2.1.1.355" evidence="7"/>
<feature type="domain" description="C2H2-type" evidence="44">
    <location>
        <begin position="832"/>
        <end position="859"/>
    </location>
</feature>
<dbReference type="Pfam" id="PF21225">
    <property type="entry name" value="zf-C2H2_5"/>
    <property type="match status" value="1"/>
</dbReference>
<keyword evidence="24" id="KW-0539">Nucleus</keyword>
<evidence type="ECO:0000256" key="20">
    <source>
        <dbReference type="ARBA" id="ARBA00023015"/>
    </source>
</evidence>
<keyword evidence="14" id="KW-0949">S-adenosyl-L-methionine</keyword>
<feature type="domain" description="C2H2-type" evidence="44">
    <location>
        <begin position="860"/>
        <end position="887"/>
    </location>
</feature>
<feature type="domain" description="C2H2-type" evidence="44">
    <location>
        <begin position="664"/>
        <end position="691"/>
    </location>
</feature>
<evidence type="ECO:0000256" key="43">
    <source>
        <dbReference type="SAM" id="MobiDB-lite"/>
    </source>
</evidence>
<organism evidence="48 49">
    <name type="scientific">Callithrix jacchus</name>
    <name type="common">White-tufted-ear marmoset</name>
    <name type="synonym">Simia Jacchus</name>
    <dbReference type="NCBI Taxonomy" id="9483"/>
    <lineage>
        <taxon>Eukaryota</taxon>
        <taxon>Metazoa</taxon>
        <taxon>Chordata</taxon>
        <taxon>Craniata</taxon>
        <taxon>Vertebrata</taxon>
        <taxon>Euteleostomi</taxon>
        <taxon>Mammalia</taxon>
        <taxon>Eutheria</taxon>
        <taxon>Euarchontoglires</taxon>
        <taxon>Primates</taxon>
        <taxon>Haplorrhini</taxon>
        <taxon>Platyrrhini</taxon>
        <taxon>Cebidae</taxon>
        <taxon>Callitrichinae</taxon>
        <taxon>Callithrix</taxon>
        <taxon>Callithrix</taxon>
    </lineage>
</organism>
<reference evidence="48" key="2">
    <citation type="submission" date="2025-08" db="UniProtKB">
        <authorList>
            <consortium name="Ensembl"/>
        </authorList>
    </citation>
    <scope>IDENTIFICATION</scope>
</reference>
<reference evidence="48" key="3">
    <citation type="submission" date="2025-09" db="UniProtKB">
        <authorList>
            <consortium name="Ensembl"/>
        </authorList>
    </citation>
    <scope>IDENTIFICATION</scope>
</reference>
<dbReference type="PANTHER" id="PTHR16515">
    <property type="entry name" value="PR DOMAIN ZINC FINGER PROTEIN"/>
    <property type="match status" value="1"/>
</dbReference>
<dbReference type="SUPFAM" id="SSF82199">
    <property type="entry name" value="SET domain"/>
    <property type="match status" value="1"/>
</dbReference>
<feature type="compositionally biased region" description="Polar residues" evidence="43">
    <location>
        <begin position="137"/>
        <end position="146"/>
    </location>
</feature>
<evidence type="ECO:0000256" key="1">
    <source>
        <dbReference type="ARBA" id="ARBA00003767"/>
    </source>
</evidence>
<evidence type="ECO:0000256" key="37">
    <source>
        <dbReference type="ARBA" id="ARBA00076659"/>
    </source>
</evidence>
<keyword evidence="20" id="KW-0805">Transcription regulation</keyword>
<evidence type="ECO:0000256" key="24">
    <source>
        <dbReference type="ARBA" id="ARBA00023242"/>
    </source>
</evidence>
<feature type="domain" description="C2H2-type" evidence="44">
    <location>
        <begin position="580"/>
        <end position="607"/>
    </location>
</feature>
<evidence type="ECO:0000256" key="29">
    <source>
        <dbReference type="ARBA" id="ARBA00050525"/>
    </source>
</evidence>
<evidence type="ECO:0000256" key="11">
    <source>
        <dbReference type="ARBA" id="ARBA00022481"/>
    </source>
</evidence>
<keyword evidence="49" id="KW-1185">Reference proteome</keyword>
<evidence type="ECO:0000256" key="27">
    <source>
        <dbReference type="ARBA" id="ARBA00048226"/>
    </source>
</evidence>
<dbReference type="CDD" id="cd19193">
    <property type="entry name" value="PR-SET_PRDM7_9"/>
    <property type="match status" value="1"/>
</dbReference>
<gene>
    <name evidence="48" type="primary">PRDM9</name>
</gene>
<dbReference type="InterPro" id="IPR044417">
    <property type="entry name" value="PRDM7_9_PR-SET"/>
</dbReference>
<feature type="domain" description="SET" evidence="45">
    <location>
        <begin position="244"/>
        <end position="358"/>
    </location>
</feature>
<protein>
    <recommendedName>
        <fullName evidence="33">Histone-lysine N-methyltransferase PRDM9</fullName>
        <ecNumber evidence="6">2.1.1.354</ecNumber>
        <ecNumber evidence="7">2.1.1.355</ecNumber>
        <ecNumber evidence="5">2.1.1.359</ecNumber>
        <ecNumber evidence="8">2.1.1.361</ecNumber>
        <ecNumber evidence="9">2.1.1.362</ecNumber>
    </recommendedName>
    <alternativeName>
        <fullName evidence="35">PR domain zinc finger protein 9</fullName>
    </alternativeName>
    <alternativeName>
        <fullName evidence="41">PR domain-containing protein 9</fullName>
    </alternativeName>
    <alternativeName>
        <fullName evidence="37">Protein-lysine N-methyltransferase PRDM9</fullName>
    </alternativeName>
    <alternativeName>
        <fullName evidence="38">[histone H3]-lysine36 N-trimethyltransferase PRDM9</fullName>
    </alternativeName>
    <alternativeName>
        <fullName evidence="39">[histone H3]-lysine4 N-trimethyltransferase PRDM9</fullName>
    </alternativeName>
    <alternativeName>
        <fullName evidence="34">[histone H3]-lysine9 N-trimethyltransferase PRDM9</fullName>
    </alternativeName>
    <alternativeName>
        <fullName evidence="36">[histone H4]-N-methyl-L-lysine20 N-methyltransferase PRDM9</fullName>
    </alternativeName>
    <alternativeName>
        <fullName evidence="40">[histone H4]-lysine20 N-methyltransferase PRDM9</fullName>
    </alternativeName>
</protein>
<keyword evidence="12" id="KW-0489">Methyltransferase</keyword>
<dbReference type="Pfam" id="PF00096">
    <property type="entry name" value="zf-C2H2"/>
    <property type="match status" value="12"/>
</dbReference>
<dbReference type="Gene3D" id="2.170.270.10">
    <property type="entry name" value="SET domain"/>
    <property type="match status" value="1"/>
</dbReference>
<feature type="region of interest" description="Disordered" evidence="43">
    <location>
        <begin position="137"/>
        <end position="167"/>
    </location>
</feature>
<evidence type="ECO:0000256" key="18">
    <source>
        <dbReference type="ARBA" id="ARBA00022833"/>
    </source>
</evidence>
<dbReference type="InterPro" id="IPR013087">
    <property type="entry name" value="Znf_C2H2_type"/>
</dbReference>
<feature type="domain" description="C2H2-type" evidence="44">
    <location>
        <begin position="552"/>
        <end position="579"/>
    </location>
</feature>
<evidence type="ECO:0000256" key="38">
    <source>
        <dbReference type="ARBA" id="ARBA00078684"/>
    </source>
</evidence>
<dbReference type="InterPro" id="IPR048414">
    <property type="entry name" value="PDRM9-like_Znf-C2H2"/>
</dbReference>
<keyword evidence="18" id="KW-0862">Zinc</keyword>
<evidence type="ECO:0000256" key="33">
    <source>
        <dbReference type="ARBA" id="ARBA00072902"/>
    </source>
</evidence>
<dbReference type="GO" id="GO:0005694">
    <property type="term" value="C:chromosome"/>
    <property type="evidence" value="ECO:0007669"/>
    <property type="project" value="UniProtKB-SubCell"/>
</dbReference>
<evidence type="ECO:0000256" key="25">
    <source>
        <dbReference type="ARBA" id="ARBA00023254"/>
    </source>
</evidence>
<feature type="domain" description="KRAB" evidence="46">
    <location>
        <begin position="26"/>
        <end position="96"/>
    </location>
</feature>
<dbReference type="GO" id="GO:0140944">
    <property type="term" value="F:histone H4K20 monomethyltransferase activity"/>
    <property type="evidence" value="ECO:0007669"/>
    <property type="project" value="UniProtKB-EC"/>
</dbReference>
<evidence type="ECO:0000256" key="28">
    <source>
        <dbReference type="ARBA" id="ARBA00048710"/>
    </source>
</evidence>
<keyword evidence="25" id="KW-0469">Meiosis</keyword>
<dbReference type="Pfam" id="PF21549">
    <property type="entry name" value="PRDM2_PR"/>
    <property type="match status" value="1"/>
</dbReference>
<dbReference type="GO" id="GO:0140999">
    <property type="term" value="F:histone H3K4 trimethyltransferase activity"/>
    <property type="evidence" value="ECO:0007669"/>
    <property type="project" value="UniProtKB-EC"/>
</dbReference>
<evidence type="ECO:0000256" key="32">
    <source>
        <dbReference type="ARBA" id="ARBA00052988"/>
    </source>
</evidence>
<feature type="domain" description="C2H2-type" evidence="44">
    <location>
        <begin position="804"/>
        <end position="831"/>
    </location>
</feature>
<dbReference type="InterPro" id="IPR001909">
    <property type="entry name" value="KRAB"/>
</dbReference>
<evidence type="ECO:0000256" key="42">
    <source>
        <dbReference type="PROSITE-ProRule" id="PRU00042"/>
    </source>
</evidence>
<dbReference type="PROSITE" id="PS50280">
    <property type="entry name" value="SET"/>
    <property type="match status" value="1"/>
</dbReference>
<name>F6TRD4_CALJA</name>
<dbReference type="InterPro" id="IPR036051">
    <property type="entry name" value="KRAB_dom_sf"/>
</dbReference>
<evidence type="ECO:0000256" key="14">
    <source>
        <dbReference type="ARBA" id="ARBA00022691"/>
    </source>
</evidence>
<proteinExistence type="inferred from homology"/>
<evidence type="ECO:0000256" key="16">
    <source>
        <dbReference type="ARBA" id="ARBA00022737"/>
    </source>
</evidence>
<dbReference type="FunCoup" id="F6TRD4">
    <property type="interactions" value="244"/>
</dbReference>
<evidence type="ECO:0000256" key="8">
    <source>
        <dbReference type="ARBA" id="ARBA00012187"/>
    </source>
</evidence>
<dbReference type="SMART" id="SM00614">
    <property type="entry name" value="ZnF_BED"/>
    <property type="match status" value="4"/>
</dbReference>
<comment type="subcellular location">
    <subcellularLocation>
        <location evidence="3">Chromosome</location>
    </subcellularLocation>
    <subcellularLocation>
        <location evidence="2">Nucleus</location>
    </subcellularLocation>
</comment>
<sequence length="894" mass="101758">MSPERSQEESPEGDTGRTEQKPMVKDAFKDISMYFSKEEWAEMGDWEKTRYRNMKRNYNALITIGLRATRPAFMCHRRQAIKLQVDDTEDSDEEWTPRQQVKPPGMAFRVGQSKHQKGMPKASFGNESSLKKLSGTANVLNTSGPEQAQKPVSPPGEASTSGQHSRLKLELRRKDTEEKMYSLRERKGLAYKEVSEPQDDDYLYCEICQNFFIDSCAAHGPPTFVKDSAVDKGHPNHAALSLPPGLRIGPSGIPQAGLGVWNEASDLPLGLHFGPYEGRVTEDEEAASSGYSWLITKGRNCYEYVDGKDKSWANWMRYVNCARDDEEQNLVAFQYHRQIFYRTCRVIRPGCELLVWYGDEYGQELGIKWGSKWKKELMAGRESKPEIHPCPSCCLAFSSQKFLSHHVERNHSSQNFPGTSTRKLLQPENPCPGKQKEEQQYFDPCNSNDKTKGQEIKERSKLLNIRTWQREMSRAFSNPPKGQMGSSRVEERMMEEESRTGQKVNPVDTGKLFVGVGISRIAKAKYGECGQGFSDMSDVTGHQRTHTGEKPYVCTECGRGFSDKSHLLSHQRTHTGEKPCVCRECGRGFSQKSVLLSHQRTHTGEKPYVCTECGRGFSRKSALLSHQRTHTGEKPYVCTECGRGFSQKSALLSHQRTHTGEKPYVCTECGRGFSQKSVLLRHQRTHTGEKPYVCRECGRGFSFKSALLSHQRTHTGEKPYVCRECGRGFSRKSHLLSHQRTHTGEKPYVCRECGRGFSRKSHLLNHQRTHTGEKPYVCRECGWGFSFKSALLSHQRTHTGEKPCVCRECGRGFSRKSDLLRHQRTHTGEKPCVCRECGRGFSRKSALLRHQRTHTGEKPYVCRECGRGFSRKSALLSHQRTHTGEKPYVRREDE</sequence>
<feature type="domain" description="C2H2-type" evidence="44">
    <location>
        <begin position="748"/>
        <end position="775"/>
    </location>
</feature>
<dbReference type="EC" id="2.1.1.362" evidence="9"/>
<dbReference type="FunFam" id="3.30.160.60:FF:002343">
    <property type="entry name" value="Zinc finger protein 33A"/>
    <property type="match status" value="1"/>
</dbReference>
<comment type="catalytic activity">
    <reaction evidence="30">
        <text>L-lysyl(9)-[histone H3] + 3 S-adenosyl-L-methionine = N(6),N(6),N(6)-trimethyl-L-lysyl(9)-[histone H3] + 3 S-adenosyl-L-homocysteine + 3 H(+)</text>
        <dbReference type="Rhea" id="RHEA:60276"/>
        <dbReference type="Rhea" id="RHEA-COMP:15538"/>
        <dbReference type="Rhea" id="RHEA-COMP:15546"/>
        <dbReference type="ChEBI" id="CHEBI:15378"/>
        <dbReference type="ChEBI" id="CHEBI:29969"/>
        <dbReference type="ChEBI" id="CHEBI:57856"/>
        <dbReference type="ChEBI" id="CHEBI:59789"/>
        <dbReference type="ChEBI" id="CHEBI:61961"/>
        <dbReference type="EC" id="2.1.1.355"/>
    </reaction>
    <physiologicalReaction direction="left-to-right" evidence="30">
        <dbReference type="Rhea" id="RHEA:60277"/>
    </physiologicalReaction>
</comment>
<evidence type="ECO:0000256" key="10">
    <source>
        <dbReference type="ARBA" id="ARBA00022454"/>
    </source>
</evidence>
<feature type="domain" description="C2H2-type" evidence="44">
    <location>
        <begin position="522"/>
        <end position="551"/>
    </location>
</feature>
<evidence type="ECO:0000256" key="12">
    <source>
        <dbReference type="ARBA" id="ARBA00022603"/>
    </source>
</evidence>
<accession>F6TRD4</accession>
<feature type="compositionally biased region" description="Polar residues" evidence="43">
    <location>
        <begin position="412"/>
        <end position="423"/>
    </location>
</feature>
<evidence type="ECO:0000313" key="49">
    <source>
        <dbReference type="Proteomes" id="UP000008225"/>
    </source>
</evidence>
<dbReference type="AlphaFoldDB" id="F6TRD4"/>
<feature type="region of interest" description="Disordered" evidence="43">
    <location>
        <begin position="1"/>
        <end position="24"/>
    </location>
</feature>
<evidence type="ECO:0000256" key="40">
    <source>
        <dbReference type="ARBA" id="ARBA00080805"/>
    </source>
</evidence>
<keyword evidence="17 42" id="KW-0863">Zinc-finger</keyword>
<comment type="function">
    <text evidence="1">May be involved in transcriptional regulation.</text>
</comment>
<evidence type="ECO:0000259" key="45">
    <source>
        <dbReference type="PROSITE" id="PS50280"/>
    </source>
</evidence>
<evidence type="ECO:0000256" key="31">
    <source>
        <dbReference type="ARBA" id="ARBA00052951"/>
    </source>
</evidence>
<dbReference type="PROSITE" id="PS50805">
    <property type="entry name" value="KRAB"/>
    <property type="match status" value="1"/>
</dbReference>
<comment type="catalytic activity">
    <reaction evidence="29">
        <text>L-lysyl(36)-[histone H3] + 3 S-adenosyl-L-methionine = N(6),N(6),N(6)-trimethyl-L-lysyl(36)-[histone H3] + 3 S-adenosyl-L-homocysteine + 3 H(+)</text>
        <dbReference type="Rhea" id="RHEA:60324"/>
        <dbReference type="Rhea" id="RHEA-COMP:9785"/>
        <dbReference type="Rhea" id="RHEA-COMP:15536"/>
        <dbReference type="ChEBI" id="CHEBI:15378"/>
        <dbReference type="ChEBI" id="CHEBI:29969"/>
        <dbReference type="ChEBI" id="CHEBI:57856"/>
        <dbReference type="ChEBI" id="CHEBI:59789"/>
        <dbReference type="ChEBI" id="CHEBI:61961"/>
        <dbReference type="EC" id="2.1.1.359"/>
    </reaction>
    <physiologicalReaction direction="left-to-right" evidence="29">
        <dbReference type="Rhea" id="RHEA:60325"/>
    </physiologicalReaction>
</comment>
<feature type="domain" description="C2H2-type" evidence="44">
    <location>
        <begin position="608"/>
        <end position="635"/>
    </location>
</feature>
<dbReference type="GO" id="GO:0006311">
    <property type="term" value="P:meiotic gene conversion"/>
    <property type="evidence" value="ECO:0007669"/>
    <property type="project" value="Ensembl"/>
</dbReference>
<dbReference type="SUPFAM" id="SSF109640">
    <property type="entry name" value="KRAB domain (Kruppel-associated box)"/>
    <property type="match status" value="1"/>
</dbReference>
<evidence type="ECO:0000256" key="7">
    <source>
        <dbReference type="ARBA" id="ARBA00012183"/>
    </source>
</evidence>
<evidence type="ECO:0000256" key="4">
    <source>
        <dbReference type="ARBA" id="ARBA00006991"/>
    </source>
</evidence>
<keyword evidence="23" id="KW-0804">Transcription</keyword>
<dbReference type="FunFam" id="2.170.270.10:FF:000031">
    <property type="entry name" value="probable histone-lysine N-methyltransferase PRDM7"/>
    <property type="match status" value="1"/>
</dbReference>
<feature type="domain" description="C2H2-type" evidence="44">
    <location>
        <begin position="388"/>
        <end position="416"/>
    </location>
</feature>
<evidence type="ECO:0000256" key="26">
    <source>
        <dbReference type="ARBA" id="ARBA00047738"/>
    </source>
</evidence>
<dbReference type="GO" id="GO:0008270">
    <property type="term" value="F:zinc ion binding"/>
    <property type="evidence" value="ECO:0007669"/>
    <property type="project" value="UniProtKB-KW"/>
</dbReference>
<comment type="similarity">
    <text evidence="4">Belongs to the krueppel C2H2-type zinc-finger protein family.</text>
</comment>
<evidence type="ECO:0000256" key="17">
    <source>
        <dbReference type="ARBA" id="ARBA00022771"/>
    </source>
</evidence>
<dbReference type="PROSITE" id="PS50806">
    <property type="entry name" value="KRAB_RELATED"/>
    <property type="match status" value="1"/>
</dbReference>
<keyword evidence="11" id="KW-0488">Methylation</keyword>
<keyword evidence="13" id="KW-0808">Transferase</keyword>
<evidence type="ECO:0000256" key="6">
    <source>
        <dbReference type="ARBA" id="ARBA00012182"/>
    </source>
</evidence>
<evidence type="ECO:0000313" key="48">
    <source>
        <dbReference type="Ensembl" id="ENSCJAP00000019247.4"/>
    </source>
</evidence>
<dbReference type="CDD" id="cd07765">
    <property type="entry name" value="KRAB_A-box"/>
    <property type="match status" value="1"/>
</dbReference>
<evidence type="ECO:0000256" key="36">
    <source>
        <dbReference type="ARBA" id="ARBA00076494"/>
    </source>
</evidence>
<feature type="domain" description="KRAB-related" evidence="47">
    <location>
        <begin position="23"/>
        <end position="86"/>
    </location>
</feature>
<comment type="catalytic activity">
    <reaction evidence="27">
        <text>L-lysyl(20)-[histone H4] + S-adenosyl-L-methionine = N(6)-methyl-L-lysyl(20)-[histone H4] + S-adenosyl-L-homocysteine + H(+)</text>
        <dbReference type="Rhea" id="RHEA:60344"/>
        <dbReference type="Rhea" id="RHEA-COMP:15554"/>
        <dbReference type="Rhea" id="RHEA-COMP:15555"/>
        <dbReference type="ChEBI" id="CHEBI:15378"/>
        <dbReference type="ChEBI" id="CHEBI:29969"/>
        <dbReference type="ChEBI" id="CHEBI:57856"/>
        <dbReference type="ChEBI" id="CHEBI:59789"/>
        <dbReference type="ChEBI" id="CHEBI:61929"/>
        <dbReference type="EC" id="2.1.1.361"/>
    </reaction>
    <physiologicalReaction direction="left-to-right" evidence="27">
        <dbReference type="Rhea" id="RHEA:60345"/>
    </physiologicalReaction>
</comment>
<evidence type="ECO:0000256" key="5">
    <source>
        <dbReference type="ARBA" id="ARBA00012178"/>
    </source>
</evidence>
<evidence type="ECO:0000256" key="34">
    <source>
        <dbReference type="ARBA" id="ARBA00075660"/>
    </source>
</evidence>
<dbReference type="Pfam" id="PF09514">
    <property type="entry name" value="SSXRD"/>
    <property type="match status" value="1"/>
</dbReference>
<dbReference type="EC" id="2.1.1.361" evidence="8"/>
<evidence type="ECO:0000256" key="2">
    <source>
        <dbReference type="ARBA" id="ARBA00004123"/>
    </source>
</evidence>
<dbReference type="PROSITE" id="PS50157">
    <property type="entry name" value="ZINC_FINGER_C2H2_2"/>
    <property type="match status" value="14"/>
</dbReference>
<evidence type="ECO:0000256" key="39">
    <source>
        <dbReference type="ARBA" id="ARBA00080666"/>
    </source>
</evidence>
<dbReference type="GO" id="GO:0010844">
    <property type="term" value="F:recombination hotspot binding"/>
    <property type="evidence" value="ECO:0007669"/>
    <property type="project" value="Ensembl"/>
</dbReference>
<evidence type="ECO:0000259" key="44">
    <source>
        <dbReference type="PROSITE" id="PS50157"/>
    </source>
</evidence>
<keyword evidence="22" id="KW-0010">Activator</keyword>
<dbReference type="STRING" id="9483.ENSCJAP00000019247"/>
<dbReference type="PANTHER" id="PTHR16515:SF10">
    <property type="entry name" value="HISTONE-LYSINE N-METHYLTRANSFERASE PRDM9-RELATED"/>
    <property type="match status" value="1"/>
</dbReference>
<dbReference type="FunFam" id="3.30.160.60:FF:000155">
    <property type="entry name" value="zinc finger protein 133 isoform X1"/>
    <property type="match status" value="1"/>
</dbReference>
<feature type="domain" description="C2H2-type" evidence="44">
    <location>
        <begin position="720"/>
        <end position="747"/>
    </location>
</feature>
<evidence type="ECO:0000256" key="13">
    <source>
        <dbReference type="ARBA" id="ARBA00022679"/>
    </source>
</evidence>
<dbReference type="GeneTree" id="ENSGT00940000163405"/>
<evidence type="ECO:0000256" key="15">
    <source>
        <dbReference type="ARBA" id="ARBA00022723"/>
    </source>
</evidence>
<evidence type="ECO:0000256" key="19">
    <source>
        <dbReference type="ARBA" id="ARBA00022853"/>
    </source>
</evidence>
<dbReference type="PROSITE" id="PS00028">
    <property type="entry name" value="ZINC_FINGER_C2H2_1"/>
    <property type="match status" value="13"/>
</dbReference>
<dbReference type="HOGENOM" id="CLU_042879_1_0_1"/>
<evidence type="ECO:0000256" key="30">
    <source>
        <dbReference type="ARBA" id="ARBA00052676"/>
    </source>
</evidence>
<dbReference type="SMART" id="SM00349">
    <property type="entry name" value="KRAB"/>
    <property type="match status" value="1"/>
</dbReference>
<dbReference type="InterPro" id="IPR050331">
    <property type="entry name" value="Zinc_finger"/>
</dbReference>
<dbReference type="InterPro" id="IPR036236">
    <property type="entry name" value="Znf_C2H2_sf"/>
</dbReference>
<keyword evidence="21" id="KW-0238">DNA-binding</keyword>
<dbReference type="GO" id="GO:0032259">
    <property type="term" value="P:methylation"/>
    <property type="evidence" value="ECO:0007669"/>
    <property type="project" value="UniProtKB-KW"/>
</dbReference>
<evidence type="ECO:0000256" key="21">
    <source>
        <dbReference type="ARBA" id="ARBA00023125"/>
    </source>
</evidence>
<comment type="catalytic activity">
    <reaction evidence="32">
        <text>N(6)-methyl-L-lysyl-[protein] + S-adenosyl-L-methionine = N(6),N(6)-dimethyl-L-lysyl-[protein] + S-adenosyl-L-homocysteine + H(+)</text>
        <dbReference type="Rhea" id="RHEA:54196"/>
        <dbReference type="Rhea" id="RHEA-COMP:13053"/>
        <dbReference type="Rhea" id="RHEA-COMP:13827"/>
        <dbReference type="ChEBI" id="CHEBI:15378"/>
        <dbReference type="ChEBI" id="CHEBI:57856"/>
        <dbReference type="ChEBI" id="CHEBI:59789"/>
        <dbReference type="ChEBI" id="CHEBI:61929"/>
        <dbReference type="ChEBI" id="CHEBI:61976"/>
    </reaction>
    <physiologicalReaction direction="left-to-right" evidence="32">
        <dbReference type="Rhea" id="RHEA:54197"/>
    </physiologicalReaction>
</comment>
<keyword evidence="10" id="KW-0158">Chromosome</keyword>
<comment type="catalytic activity">
    <reaction evidence="26">
        <text>L-lysyl-[protein] + S-adenosyl-L-methionine = N(6)-methyl-L-lysyl-[protein] + S-adenosyl-L-homocysteine + H(+)</text>
        <dbReference type="Rhea" id="RHEA:51736"/>
        <dbReference type="Rhea" id="RHEA-COMP:9752"/>
        <dbReference type="Rhea" id="RHEA-COMP:13053"/>
        <dbReference type="ChEBI" id="CHEBI:15378"/>
        <dbReference type="ChEBI" id="CHEBI:29969"/>
        <dbReference type="ChEBI" id="CHEBI:57856"/>
        <dbReference type="ChEBI" id="CHEBI:59789"/>
        <dbReference type="ChEBI" id="CHEBI:61929"/>
    </reaction>
    <physiologicalReaction direction="left-to-right" evidence="26">
        <dbReference type="Rhea" id="RHEA:51737"/>
    </physiologicalReaction>
</comment>
<dbReference type="EC" id="2.1.1.354" evidence="6"/>
<feature type="domain" description="C2H2-type" evidence="44">
    <location>
        <begin position="776"/>
        <end position="803"/>
    </location>
</feature>
<evidence type="ECO:0000256" key="23">
    <source>
        <dbReference type="ARBA" id="ARBA00023163"/>
    </source>
</evidence>
<feature type="domain" description="C2H2-type" evidence="44">
    <location>
        <begin position="692"/>
        <end position="719"/>
    </location>
</feature>
<dbReference type="GO" id="GO:0000976">
    <property type="term" value="F:transcription cis-regulatory region binding"/>
    <property type="evidence" value="ECO:0007669"/>
    <property type="project" value="Ensembl"/>
</dbReference>
<dbReference type="Gene3D" id="3.30.160.60">
    <property type="entry name" value="Classic Zinc Finger"/>
    <property type="match status" value="14"/>
</dbReference>
<evidence type="ECO:0000259" key="46">
    <source>
        <dbReference type="PROSITE" id="PS50805"/>
    </source>
</evidence>
<reference evidence="48" key="1">
    <citation type="submission" date="2009-03" db="EMBL/GenBank/DDBJ databases">
        <authorList>
            <person name="Warren W."/>
            <person name="Ye L."/>
            <person name="Minx P."/>
            <person name="Worley K."/>
            <person name="Gibbs R."/>
            <person name="Wilson R.K."/>
        </authorList>
    </citation>
    <scope>NUCLEOTIDE SEQUENCE [LARGE SCALE GENOMIC DNA]</scope>
</reference>
<dbReference type="FunFam" id="3.30.160.60:FF:001312">
    <property type="entry name" value="Histone-lysine N-methyltransferase PRDM9"/>
    <property type="match status" value="1"/>
</dbReference>
<keyword evidence="19" id="KW-0156">Chromatin regulator</keyword>
<dbReference type="InterPro" id="IPR003655">
    <property type="entry name" value="aKRAB"/>
</dbReference>
<dbReference type="OMA" id="KRTWQRE"/>
<dbReference type="FunFam" id="3.30.160.60:FF:000601">
    <property type="entry name" value="Histone-lysine N-methyltransferase PRDM9"/>
    <property type="match status" value="10"/>
</dbReference>
<dbReference type="GO" id="GO:0010845">
    <property type="term" value="P:positive regulation of reciprocal meiotic recombination"/>
    <property type="evidence" value="ECO:0007669"/>
    <property type="project" value="Ensembl"/>
</dbReference>
<evidence type="ECO:0000256" key="9">
    <source>
        <dbReference type="ARBA" id="ARBA00012188"/>
    </source>
</evidence>
<dbReference type="Pfam" id="PF01352">
    <property type="entry name" value="KRAB"/>
    <property type="match status" value="1"/>
</dbReference>
<dbReference type="GO" id="GO:0140941">
    <property type="term" value="F:histone H4K20me methyltransferase activity"/>
    <property type="evidence" value="ECO:0007669"/>
    <property type="project" value="UniProtKB-EC"/>
</dbReference>
<dbReference type="InterPro" id="IPR046341">
    <property type="entry name" value="SET_dom_sf"/>
</dbReference>
<dbReference type="GO" id="GO:0006355">
    <property type="term" value="P:regulation of DNA-templated transcription"/>
    <property type="evidence" value="ECO:0007669"/>
    <property type="project" value="InterPro"/>
</dbReference>
<keyword evidence="15" id="KW-0479">Metal-binding</keyword>
<comment type="catalytic activity">
    <reaction evidence="31">
        <text>L-lysyl(4)-[histone H3] + 3 S-adenosyl-L-methionine = N(6),N(6),N(6)-trimethyl-L-lysyl(4)-[histone H3] + 3 S-adenosyl-L-homocysteine + 3 H(+)</text>
        <dbReference type="Rhea" id="RHEA:60260"/>
        <dbReference type="Rhea" id="RHEA-COMP:15537"/>
        <dbReference type="Rhea" id="RHEA-COMP:15547"/>
        <dbReference type="ChEBI" id="CHEBI:15378"/>
        <dbReference type="ChEBI" id="CHEBI:29969"/>
        <dbReference type="ChEBI" id="CHEBI:57856"/>
        <dbReference type="ChEBI" id="CHEBI:59789"/>
        <dbReference type="ChEBI" id="CHEBI:61961"/>
        <dbReference type="EC" id="2.1.1.354"/>
    </reaction>
    <physiologicalReaction direction="left-to-right" evidence="31">
        <dbReference type="Rhea" id="RHEA:60261"/>
    </physiologicalReaction>
</comment>
<dbReference type="SMART" id="SM00355">
    <property type="entry name" value="ZnF_C2H2"/>
    <property type="match status" value="14"/>
</dbReference>
<dbReference type="GO" id="GO:0005654">
    <property type="term" value="C:nucleoplasm"/>
    <property type="evidence" value="ECO:0007669"/>
    <property type="project" value="UniProtKB-ARBA"/>
</dbReference>
<evidence type="ECO:0000256" key="3">
    <source>
        <dbReference type="ARBA" id="ARBA00004286"/>
    </source>
</evidence>
<dbReference type="Gene3D" id="6.10.140.140">
    <property type="match status" value="1"/>
</dbReference>
<dbReference type="EC" id="2.1.1.359" evidence="5"/>
<dbReference type="InterPro" id="IPR001214">
    <property type="entry name" value="SET_dom"/>
</dbReference>
<evidence type="ECO:0000256" key="22">
    <source>
        <dbReference type="ARBA" id="ARBA00023159"/>
    </source>
</evidence>
<keyword evidence="16" id="KW-0677">Repeat</keyword>
<dbReference type="InterPro" id="IPR019041">
    <property type="entry name" value="SSXRD_motif"/>
</dbReference>
<feature type="region of interest" description="Disordered" evidence="43">
    <location>
        <begin position="408"/>
        <end position="457"/>
    </location>
</feature>
<comment type="catalytic activity">
    <reaction evidence="28">
        <text>N(6)-methyl-L-lysyl(20)-[histone H4] + S-adenosyl-L-methionine = N(6),N(6)-dimethyl-L-lysyl(20)-[histone H4] + S-adenosyl-L-homocysteine + H(+)</text>
        <dbReference type="Rhea" id="RHEA:60348"/>
        <dbReference type="Rhea" id="RHEA-COMP:15555"/>
        <dbReference type="Rhea" id="RHEA-COMP:15556"/>
        <dbReference type="ChEBI" id="CHEBI:15378"/>
        <dbReference type="ChEBI" id="CHEBI:57856"/>
        <dbReference type="ChEBI" id="CHEBI:59789"/>
        <dbReference type="ChEBI" id="CHEBI:61929"/>
        <dbReference type="ChEBI" id="CHEBI:61976"/>
        <dbReference type="EC" id="2.1.1.362"/>
    </reaction>
    <physiologicalReaction direction="left-to-right" evidence="28">
        <dbReference type="Rhea" id="RHEA:60349"/>
    </physiologicalReaction>
</comment>
<dbReference type="GO" id="GO:0140955">
    <property type="term" value="F:histone H3K36 trimethyltransferase activity"/>
    <property type="evidence" value="ECO:0007669"/>
    <property type="project" value="UniProtKB-EC"/>
</dbReference>
<dbReference type="GO" id="GO:0140949">
    <property type="term" value="F:histone H3K9 trimethyltransferase activity"/>
    <property type="evidence" value="ECO:0007669"/>
    <property type="project" value="UniProtKB-EC"/>
</dbReference>
<dbReference type="Ensembl" id="ENSCJAT00000020331.5">
    <property type="protein sequence ID" value="ENSCJAP00000019247.4"/>
    <property type="gene ID" value="ENSCJAG00000010419.5"/>
</dbReference>